<protein>
    <submittedName>
        <fullName evidence="2">Uncharacterized protein</fullName>
    </submittedName>
</protein>
<evidence type="ECO:0000313" key="3">
    <source>
        <dbReference type="Proteomes" id="UP000314294"/>
    </source>
</evidence>
<feature type="region of interest" description="Disordered" evidence="1">
    <location>
        <begin position="89"/>
        <end position="109"/>
    </location>
</feature>
<feature type="compositionally biased region" description="Polar residues" evidence="1">
    <location>
        <begin position="148"/>
        <end position="162"/>
    </location>
</feature>
<reference evidence="2 3" key="1">
    <citation type="submission" date="2019-03" db="EMBL/GenBank/DDBJ databases">
        <title>First draft genome of Liparis tanakae, snailfish: a comprehensive survey of snailfish specific genes.</title>
        <authorList>
            <person name="Kim W."/>
            <person name="Song I."/>
            <person name="Jeong J.-H."/>
            <person name="Kim D."/>
            <person name="Kim S."/>
            <person name="Ryu S."/>
            <person name="Song J.Y."/>
            <person name="Lee S.K."/>
        </authorList>
    </citation>
    <scope>NUCLEOTIDE SEQUENCE [LARGE SCALE GENOMIC DNA]</scope>
    <source>
        <tissue evidence="2">Muscle</tissue>
    </source>
</reference>
<gene>
    <name evidence="2" type="ORF">EYF80_031376</name>
</gene>
<dbReference type="Proteomes" id="UP000314294">
    <property type="component" value="Unassembled WGS sequence"/>
</dbReference>
<proteinExistence type="predicted"/>
<accession>A0A4Z2GZA1</accession>
<sequence>MEGQGLARGVPSGLGGSWRVRALPEVFPQVLEGQGRVFLRSVVLLLNADSSLTRLLKSLGQITGVVTNCSLGGSSFKWSEAYVTLAADGEARTSSPEYPDQSRCGKAGDIDTAFNQPGSRAEASQPACWQRLKTSSNAAQLPARHNSHGTSRSDSARQTGNNRPADEEAGRRRDRYTGDCLTGQTVMPLTQIH</sequence>
<feature type="region of interest" description="Disordered" evidence="1">
    <location>
        <begin position="136"/>
        <end position="193"/>
    </location>
</feature>
<feature type="compositionally biased region" description="Polar residues" evidence="1">
    <location>
        <begin position="182"/>
        <end position="193"/>
    </location>
</feature>
<keyword evidence="3" id="KW-1185">Reference proteome</keyword>
<dbReference type="EMBL" id="SRLO01000379">
    <property type="protein sequence ID" value="TNN58425.1"/>
    <property type="molecule type" value="Genomic_DNA"/>
</dbReference>
<comment type="caution">
    <text evidence="2">The sequence shown here is derived from an EMBL/GenBank/DDBJ whole genome shotgun (WGS) entry which is preliminary data.</text>
</comment>
<dbReference type="AlphaFoldDB" id="A0A4Z2GZA1"/>
<feature type="compositionally biased region" description="Basic and acidic residues" evidence="1">
    <location>
        <begin position="164"/>
        <end position="177"/>
    </location>
</feature>
<organism evidence="2 3">
    <name type="scientific">Liparis tanakae</name>
    <name type="common">Tanaka's snailfish</name>
    <dbReference type="NCBI Taxonomy" id="230148"/>
    <lineage>
        <taxon>Eukaryota</taxon>
        <taxon>Metazoa</taxon>
        <taxon>Chordata</taxon>
        <taxon>Craniata</taxon>
        <taxon>Vertebrata</taxon>
        <taxon>Euteleostomi</taxon>
        <taxon>Actinopterygii</taxon>
        <taxon>Neopterygii</taxon>
        <taxon>Teleostei</taxon>
        <taxon>Neoteleostei</taxon>
        <taxon>Acanthomorphata</taxon>
        <taxon>Eupercaria</taxon>
        <taxon>Perciformes</taxon>
        <taxon>Cottioidei</taxon>
        <taxon>Cottales</taxon>
        <taxon>Liparidae</taxon>
        <taxon>Liparis</taxon>
    </lineage>
</organism>
<evidence type="ECO:0000313" key="2">
    <source>
        <dbReference type="EMBL" id="TNN58425.1"/>
    </source>
</evidence>
<evidence type="ECO:0000256" key="1">
    <source>
        <dbReference type="SAM" id="MobiDB-lite"/>
    </source>
</evidence>
<name>A0A4Z2GZA1_9TELE</name>